<feature type="chain" id="PRO_5019151923" description="DUF4302 domain-containing protein" evidence="1">
    <location>
        <begin position="21"/>
        <end position="448"/>
    </location>
</feature>
<dbReference type="AlphaFoldDB" id="A0A420G1V5"/>
<evidence type="ECO:0000313" key="3">
    <source>
        <dbReference type="Proteomes" id="UP000286402"/>
    </source>
</evidence>
<dbReference type="EMBL" id="MCAQ01000005">
    <property type="protein sequence ID" value="RKF39161.1"/>
    <property type="molecule type" value="Genomic_DNA"/>
</dbReference>
<sequence length="448" mass="48900">MKLNKLLYPLLLLVAMVACKNENDDLTFGERPEIRMKEKIDSISFVLQTATNGWKAVLGTGLGGGYSFYLNFNGQQEVNMMADLTAASATTAAKSNYRIKQDNGATLIFDTFNYISLLNDPSSSTFNGVTRDGYKSDLEFAFAYSKGDTLGFIGKRFRQSFVLIKATAAEKSAYEAGNLKKSLDNTVDYFKTNANPYIDVADGNSTYKMAVTVNTLSNNTNGKRIEFASLLADGTTSAVKGKYAFALDGVTIIDGGLTYRGVTYVSILAENGKMYLVDSKGAKSEIKNSIQPILPLFKLMGSKYVGMRSPYKTYYPGTSASGLTILQRFHNGLASGTGYVFNSGYMELGWDVANSRIELRGFSSQNGGSSGWLTTIVYNYTLDEATGTYKCTLKTAASGGYTSAILDQMHSFLLKNSFKLDYYLDGGILYGSVASVENPDIVMTFQLR</sequence>
<dbReference type="RefSeq" id="WP_120333634.1">
    <property type="nucleotide sequence ID" value="NZ_MCAQ01000005.1"/>
</dbReference>
<reference evidence="2 3" key="1">
    <citation type="submission" date="2016-07" db="EMBL/GenBank/DDBJ databases">
        <title>Genome analysis of Sphingobacterium siyangense T12B17.</title>
        <authorList>
            <person name="Xu D."/>
            <person name="Su Y."/>
            <person name="Zheng S."/>
        </authorList>
    </citation>
    <scope>NUCLEOTIDE SEQUENCE [LARGE SCALE GENOMIC DNA]</scope>
    <source>
        <strain evidence="2 3">T12B17</strain>
    </source>
</reference>
<keyword evidence="3" id="KW-1185">Reference proteome</keyword>
<evidence type="ECO:0000313" key="2">
    <source>
        <dbReference type="EMBL" id="RKF39161.1"/>
    </source>
</evidence>
<evidence type="ECO:0008006" key="4">
    <source>
        <dbReference type="Google" id="ProtNLM"/>
    </source>
</evidence>
<evidence type="ECO:0000256" key="1">
    <source>
        <dbReference type="SAM" id="SignalP"/>
    </source>
</evidence>
<keyword evidence="1" id="KW-0732">Signal</keyword>
<feature type="signal peptide" evidence="1">
    <location>
        <begin position="1"/>
        <end position="20"/>
    </location>
</feature>
<organism evidence="2 3">
    <name type="scientific">Sphingobacterium siyangense</name>
    <dbReference type="NCBI Taxonomy" id="459529"/>
    <lineage>
        <taxon>Bacteria</taxon>
        <taxon>Pseudomonadati</taxon>
        <taxon>Bacteroidota</taxon>
        <taxon>Sphingobacteriia</taxon>
        <taxon>Sphingobacteriales</taxon>
        <taxon>Sphingobacteriaceae</taxon>
        <taxon>Sphingobacterium</taxon>
    </lineage>
</organism>
<protein>
    <recommendedName>
        <fullName evidence="4">DUF4302 domain-containing protein</fullName>
    </recommendedName>
</protein>
<dbReference type="Pfam" id="PF14135">
    <property type="entry name" value="DUF4302"/>
    <property type="match status" value="1"/>
</dbReference>
<comment type="caution">
    <text evidence="2">The sequence shown here is derived from an EMBL/GenBank/DDBJ whole genome shotgun (WGS) entry which is preliminary data.</text>
</comment>
<gene>
    <name evidence="2" type="ORF">BCY89_25745</name>
</gene>
<accession>A0A420G1V5</accession>
<dbReference type="Proteomes" id="UP000286402">
    <property type="component" value="Unassembled WGS sequence"/>
</dbReference>
<name>A0A420G1V5_9SPHI</name>
<proteinExistence type="predicted"/>
<dbReference type="PROSITE" id="PS51257">
    <property type="entry name" value="PROKAR_LIPOPROTEIN"/>
    <property type="match status" value="1"/>
</dbReference>
<dbReference type="InterPro" id="IPR025396">
    <property type="entry name" value="DUF4302"/>
</dbReference>